<keyword evidence="2" id="KW-0479">Metal-binding</keyword>
<dbReference type="EMBL" id="VUMD01000001">
    <property type="protein sequence ID" value="MSS35141.1"/>
    <property type="molecule type" value="Genomic_DNA"/>
</dbReference>
<dbReference type="CDD" id="cd18012">
    <property type="entry name" value="DEXQc_arch_SWI2_SNF2"/>
    <property type="match status" value="1"/>
</dbReference>
<evidence type="ECO:0000259" key="5">
    <source>
        <dbReference type="PROSITE" id="PS51194"/>
    </source>
</evidence>
<reference evidence="6 7" key="1">
    <citation type="submission" date="2019-08" db="EMBL/GenBank/DDBJ databases">
        <title>In-depth cultivation of the pig gut microbiome towards novel bacterial diversity and tailored functional studies.</title>
        <authorList>
            <person name="Wylensek D."/>
            <person name="Hitch T.C.A."/>
            <person name="Clavel T."/>
        </authorList>
    </citation>
    <scope>NUCLEOTIDE SEQUENCE [LARGE SCALE GENOMIC DNA]</scope>
    <source>
        <strain evidence="6 7">WCA-389-WT-23D1</strain>
    </source>
</reference>
<dbReference type="InterPro" id="IPR049730">
    <property type="entry name" value="SNF2/RAD54-like_C"/>
</dbReference>
<keyword evidence="6" id="KW-0067">ATP-binding</keyword>
<name>A0A7X2TBR9_9CLOT</name>
<keyword evidence="2" id="KW-0863">Zinc-finger</keyword>
<sequence>MKIIRMSASSFWKGEAGVRGLVEDQGEVFNVNLYLGKGRVRDYSCSCAKGNSYKGMCAHGEALFAYYKERQKEGEKPTVYTSGLVHSMIREYTNREVGKILAEDGMGKVSLLPVLFIEGQRLSLELKAGEGRFYAIRDLSRFKEAVEAGSFVEYGKELAFHHQKCAFSKDSQELLSFLMAITENQGAERSLVLSPMNRDRFFQLMMERELEVVYSGGIRTRLLVKERDPAVALCVERYGRDGIRVLFQGILRTKREGEEPCVMNGCFEGEDYLYVAAGQVLYRCGREASECLGPLLKQIVREREDSLLIGQKDIPLFYERVLKHLRPFSRMVLKDVDLDAYRPEPLQASFRFDVNERGELLMEPQLSYGSYTFHPLEDENVPRTICRDVPGEFRISQLIQKYFKYKDTKSLHLVIKEDEDSLYRLLDAGLEEFRLLGDVYVSEKMKQWKILPPPKVSVGVNVSSGWLKLSVDMGNIDPQELIRILTAYTQKLRYYRLKNGQFLQLGEGGLYTVSRMASELGISRKELMSGRMKVPAYRAMYIDSLLKEGTGISYYQDQLFKAVVRGLKSVEDSEYQVPEPLQTVLREYQKAGFRWMKTLDSYGFGGILADDMGLGKTLQVIALLEDAYENGEKAPSLIVCPASLVYNWEHEIGRFAPMLGVCSLVGSSSRREEKLRALKDGTERFQVLITSYDLLKRDVEHYKNICFRYQVADEAQYIKNASTFSARAVKAIDVRTRFALTGTPVENRLSELWSIFDYLMPGFLFSSQHFKKKYEGPIVRDGDEEALKRLQKLTGPFVLRRVKKDVLKELPEKLEQVVYSAFGEEQKKLYAANVLELKKKLEAGDLGDSGKERLQILKDLMRLRQICCHPGLCYENYKKGSGKLETCMALVRKAVAGEHKILLFSQFTSMLGLIEERIKEEGISCYKLTGATSKEERSRLVDEFQRDGVPVFLISLKAGGTGLNLTAADIVIHYDPWWNVAAENQATDRSHRIGQEKQVTVYKLIARNTIEENILKLQALKQRLSEQIVTEGTRSLVSLTKEDILSMISGESC</sequence>
<feature type="domain" description="SWIM-type" evidence="3">
    <location>
        <begin position="29"/>
        <end position="68"/>
    </location>
</feature>
<dbReference type="PROSITE" id="PS51192">
    <property type="entry name" value="HELICASE_ATP_BIND_1"/>
    <property type="match status" value="1"/>
</dbReference>
<dbReference type="InterPro" id="IPR001650">
    <property type="entry name" value="Helicase_C-like"/>
</dbReference>
<gene>
    <name evidence="6" type="ORF">FYJ39_00740</name>
</gene>
<dbReference type="PANTHER" id="PTHR10799">
    <property type="entry name" value="SNF2/RAD54 HELICASE FAMILY"/>
    <property type="match status" value="1"/>
</dbReference>
<evidence type="ECO:0000259" key="3">
    <source>
        <dbReference type="PROSITE" id="PS50966"/>
    </source>
</evidence>
<dbReference type="Gene3D" id="3.40.50.10810">
    <property type="entry name" value="Tandem AAA-ATPase domain"/>
    <property type="match status" value="1"/>
</dbReference>
<dbReference type="GO" id="GO:0004386">
    <property type="term" value="F:helicase activity"/>
    <property type="evidence" value="ECO:0007669"/>
    <property type="project" value="UniProtKB-KW"/>
</dbReference>
<dbReference type="InterPro" id="IPR013663">
    <property type="entry name" value="Helicase_SWF/SNF/SWI_bac"/>
</dbReference>
<dbReference type="GO" id="GO:0016787">
    <property type="term" value="F:hydrolase activity"/>
    <property type="evidence" value="ECO:0007669"/>
    <property type="project" value="UniProtKB-KW"/>
</dbReference>
<dbReference type="PROSITE" id="PS51194">
    <property type="entry name" value="HELICASE_CTER"/>
    <property type="match status" value="1"/>
</dbReference>
<dbReference type="InterPro" id="IPR038718">
    <property type="entry name" value="SNF2-like_sf"/>
</dbReference>
<organism evidence="6 7">
    <name type="scientific">Clostridium porci</name>
    <dbReference type="NCBI Taxonomy" id="2605778"/>
    <lineage>
        <taxon>Bacteria</taxon>
        <taxon>Bacillati</taxon>
        <taxon>Bacillota</taxon>
        <taxon>Clostridia</taxon>
        <taxon>Eubacteriales</taxon>
        <taxon>Clostridiaceae</taxon>
        <taxon>Clostridium</taxon>
    </lineage>
</organism>
<feature type="domain" description="Helicase C-terminal" evidence="5">
    <location>
        <begin position="883"/>
        <end position="1045"/>
    </location>
</feature>
<dbReference type="GO" id="GO:0005524">
    <property type="term" value="F:ATP binding"/>
    <property type="evidence" value="ECO:0007669"/>
    <property type="project" value="InterPro"/>
</dbReference>
<dbReference type="SUPFAM" id="SSF52540">
    <property type="entry name" value="P-loop containing nucleoside triphosphate hydrolases"/>
    <property type="match status" value="2"/>
</dbReference>
<evidence type="ECO:0000313" key="6">
    <source>
        <dbReference type="EMBL" id="MSS35141.1"/>
    </source>
</evidence>
<dbReference type="InterPro" id="IPR000330">
    <property type="entry name" value="SNF2_N"/>
</dbReference>
<dbReference type="Pfam" id="PF00176">
    <property type="entry name" value="SNF2-rel_dom"/>
    <property type="match status" value="1"/>
</dbReference>
<evidence type="ECO:0000259" key="4">
    <source>
        <dbReference type="PROSITE" id="PS51192"/>
    </source>
</evidence>
<dbReference type="SMART" id="SM00490">
    <property type="entry name" value="HELICc"/>
    <property type="match status" value="1"/>
</dbReference>
<dbReference type="Gene3D" id="3.40.50.300">
    <property type="entry name" value="P-loop containing nucleotide triphosphate hydrolases"/>
    <property type="match status" value="1"/>
</dbReference>
<keyword evidence="6" id="KW-0347">Helicase</keyword>
<dbReference type="Proteomes" id="UP000429958">
    <property type="component" value="Unassembled WGS sequence"/>
</dbReference>
<dbReference type="SMART" id="SM00487">
    <property type="entry name" value="DEXDc"/>
    <property type="match status" value="1"/>
</dbReference>
<dbReference type="RefSeq" id="WP_154470556.1">
    <property type="nucleotide sequence ID" value="NZ_DBEWUL010000115.1"/>
</dbReference>
<keyword evidence="7" id="KW-1185">Reference proteome</keyword>
<comment type="caution">
    <text evidence="6">The sequence shown here is derived from an EMBL/GenBank/DDBJ whole genome shotgun (WGS) entry which is preliminary data.</text>
</comment>
<feature type="domain" description="Helicase ATP-binding" evidence="4">
    <location>
        <begin position="597"/>
        <end position="762"/>
    </location>
</feature>
<dbReference type="GO" id="GO:0008270">
    <property type="term" value="F:zinc ion binding"/>
    <property type="evidence" value="ECO:0007669"/>
    <property type="project" value="UniProtKB-KW"/>
</dbReference>
<dbReference type="Pfam" id="PF00271">
    <property type="entry name" value="Helicase_C"/>
    <property type="match status" value="1"/>
</dbReference>
<dbReference type="InterPro" id="IPR007527">
    <property type="entry name" value="Znf_SWIM"/>
</dbReference>
<evidence type="ECO:0000256" key="1">
    <source>
        <dbReference type="ARBA" id="ARBA00022801"/>
    </source>
</evidence>
<proteinExistence type="predicted"/>
<dbReference type="InterPro" id="IPR014001">
    <property type="entry name" value="Helicase_ATP-bd"/>
</dbReference>
<dbReference type="InterPro" id="IPR027417">
    <property type="entry name" value="P-loop_NTPase"/>
</dbReference>
<evidence type="ECO:0000313" key="7">
    <source>
        <dbReference type="Proteomes" id="UP000429958"/>
    </source>
</evidence>
<dbReference type="PROSITE" id="PS50966">
    <property type="entry name" value="ZF_SWIM"/>
    <property type="match status" value="1"/>
</dbReference>
<protein>
    <submittedName>
        <fullName evidence="6">DEAD/DEAH box helicase</fullName>
    </submittedName>
</protein>
<evidence type="ECO:0000256" key="2">
    <source>
        <dbReference type="PROSITE-ProRule" id="PRU00325"/>
    </source>
</evidence>
<keyword evidence="2" id="KW-0862">Zinc</keyword>
<keyword evidence="1" id="KW-0378">Hydrolase</keyword>
<dbReference type="Pfam" id="PF08455">
    <property type="entry name" value="SNF2_assoc"/>
    <property type="match status" value="1"/>
</dbReference>
<dbReference type="AlphaFoldDB" id="A0A7X2TBR9"/>
<keyword evidence="6" id="KW-0547">Nucleotide-binding</keyword>
<accession>A0A7X2TBR9</accession>
<dbReference type="CDD" id="cd18793">
    <property type="entry name" value="SF2_C_SNF"/>
    <property type="match status" value="1"/>
</dbReference>